<dbReference type="Gene3D" id="3.30.70.270">
    <property type="match status" value="1"/>
</dbReference>
<feature type="domain" description="GGDEF" evidence="4">
    <location>
        <begin position="433"/>
        <end position="566"/>
    </location>
</feature>
<keyword evidence="3" id="KW-0472">Membrane</keyword>
<proteinExistence type="predicted"/>
<reference evidence="5" key="2">
    <citation type="journal article" date="2022" name="Syst. Appl. Microbiol.">
        <title>Physiological and genomic characterisation of Luteimonas fraxinea sp. nov., a bacterial species associated with trees tolerant to ash dieback.</title>
        <authorList>
            <person name="Ulrich K."/>
            <person name="Becker R."/>
            <person name="Behrendt U."/>
            <person name="Kube M."/>
            <person name="Schneck V."/>
            <person name="Ulrich A."/>
        </authorList>
    </citation>
    <scope>NUCLEOTIDE SEQUENCE</scope>
    <source>
        <strain evidence="5">A1P009</strain>
    </source>
</reference>
<protein>
    <recommendedName>
        <fullName evidence="1">diguanylate cyclase</fullName>
        <ecNumber evidence="1">2.7.7.65</ecNumber>
    </recommendedName>
</protein>
<dbReference type="SUPFAM" id="SSF48452">
    <property type="entry name" value="TPR-like"/>
    <property type="match status" value="1"/>
</dbReference>
<keyword evidence="3" id="KW-0812">Transmembrane</keyword>
<comment type="caution">
    <text evidence="5">The sequence shown here is derived from an EMBL/GenBank/DDBJ whole genome shotgun (WGS) entry which is preliminary data.</text>
</comment>
<dbReference type="EC" id="2.7.7.65" evidence="1"/>
<dbReference type="InterPro" id="IPR000160">
    <property type="entry name" value="GGDEF_dom"/>
</dbReference>
<evidence type="ECO:0000313" key="6">
    <source>
        <dbReference type="Proteomes" id="UP001430360"/>
    </source>
</evidence>
<dbReference type="InterPro" id="IPR011990">
    <property type="entry name" value="TPR-like_helical_dom_sf"/>
</dbReference>
<dbReference type="Gene3D" id="1.25.40.10">
    <property type="entry name" value="Tetratricopeptide repeat domain"/>
    <property type="match status" value="1"/>
</dbReference>
<dbReference type="PANTHER" id="PTHR45138:SF9">
    <property type="entry name" value="DIGUANYLATE CYCLASE DGCM-RELATED"/>
    <property type="match status" value="1"/>
</dbReference>
<evidence type="ECO:0000256" key="2">
    <source>
        <dbReference type="ARBA" id="ARBA00034247"/>
    </source>
</evidence>
<accession>A0ABS8UBN5</accession>
<dbReference type="PROSITE" id="PS50887">
    <property type="entry name" value="GGDEF"/>
    <property type="match status" value="1"/>
</dbReference>
<dbReference type="Pfam" id="PF00990">
    <property type="entry name" value="GGDEF"/>
    <property type="match status" value="1"/>
</dbReference>
<dbReference type="InterPro" id="IPR029787">
    <property type="entry name" value="Nucleotide_cyclase"/>
</dbReference>
<keyword evidence="6" id="KW-1185">Reference proteome</keyword>
<dbReference type="RefSeq" id="WP_232135859.1">
    <property type="nucleotide sequence ID" value="NZ_CP089507.1"/>
</dbReference>
<gene>
    <name evidence="5" type="ORF">LTT95_08255</name>
</gene>
<feature type="transmembrane region" description="Helical" evidence="3">
    <location>
        <begin position="371"/>
        <end position="390"/>
    </location>
</feature>
<dbReference type="NCBIfam" id="TIGR00254">
    <property type="entry name" value="GGDEF"/>
    <property type="match status" value="1"/>
</dbReference>
<sequence length="601" mass="66028">MLLLGLVCPTHVFASEALDALIDEATTLRTSDPKRVDALLDQMSGMLAGATTSQRDQVRILRAHRMMTSGQSARAIEELTDLLSSTTDPVARFETASMLANVYAVQRRFEDSLRMLETMLPIAEQVGDTQLRHRGLMVAAIVYNQVGEFRLARQYAERVLRDDPAGRNACAAGGVILEAMNGIGQHFTDGFGQESLARCESQGEPIFSGFVRLHIARQWETQDRQAEALPMLSGGLADVERTGYPFLIAQTRAALAALAQHAGRRTAARMHAEAALANSHDANATEARVTAHRVQYELAMADHDPVAALAAYRLYTDAERAHFNDIKSREMAYQVVRHQSLQQAQQIELLHQKNQLLVLQQNVTEQRARSWLLLALVLVGLVASVGYWAYKTKRMQLRLKRMTETDALTGIFNRQHFAERATAALLQCERDGLPATLVMFDLDHFKQVNDRHGHAAGDWALRQIAEAVQPLCRGMDAFGRLGGEEFAMLLPGLDASAAVRLAGDAQARFAAIDTAAAGYGFRLAASFGVAETRQGGYALATLLSHADQAMYAAKRGGRRQVRVYAPGIDDANAVVETIELLREIVREPVTLADVPPRRAIA</sequence>
<keyword evidence="3" id="KW-1133">Transmembrane helix</keyword>
<organism evidence="5 6">
    <name type="scientific">Luteimonas fraxinea</name>
    <dbReference type="NCBI Taxonomy" id="2901869"/>
    <lineage>
        <taxon>Bacteria</taxon>
        <taxon>Pseudomonadati</taxon>
        <taxon>Pseudomonadota</taxon>
        <taxon>Gammaproteobacteria</taxon>
        <taxon>Lysobacterales</taxon>
        <taxon>Lysobacteraceae</taxon>
        <taxon>Luteimonas</taxon>
    </lineage>
</organism>
<evidence type="ECO:0000313" key="5">
    <source>
        <dbReference type="EMBL" id="MCD9096936.1"/>
    </source>
</evidence>
<reference evidence="5" key="1">
    <citation type="submission" date="2021-12" db="EMBL/GenBank/DDBJ databases">
        <authorList>
            <person name="Ulrich A."/>
        </authorList>
    </citation>
    <scope>NUCLEOTIDE SEQUENCE</scope>
    <source>
        <strain evidence="5">A1P009</strain>
    </source>
</reference>
<comment type="catalytic activity">
    <reaction evidence="2">
        <text>2 GTP = 3',3'-c-di-GMP + 2 diphosphate</text>
        <dbReference type="Rhea" id="RHEA:24898"/>
        <dbReference type="ChEBI" id="CHEBI:33019"/>
        <dbReference type="ChEBI" id="CHEBI:37565"/>
        <dbReference type="ChEBI" id="CHEBI:58805"/>
        <dbReference type="EC" id="2.7.7.65"/>
    </reaction>
</comment>
<dbReference type="SMART" id="SM00267">
    <property type="entry name" value="GGDEF"/>
    <property type="match status" value="1"/>
</dbReference>
<dbReference type="SUPFAM" id="SSF55073">
    <property type="entry name" value="Nucleotide cyclase"/>
    <property type="match status" value="1"/>
</dbReference>
<dbReference type="CDD" id="cd01949">
    <property type="entry name" value="GGDEF"/>
    <property type="match status" value="1"/>
</dbReference>
<evidence type="ECO:0000256" key="1">
    <source>
        <dbReference type="ARBA" id="ARBA00012528"/>
    </source>
</evidence>
<evidence type="ECO:0000256" key="3">
    <source>
        <dbReference type="SAM" id="Phobius"/>
    </source>
</evidence>
<name>A0ABS8UBN5_9GAMM</name>
<dbReference type="InterPro" id="IPR043128">
    <property type="entry name" value="Rev_trsase/Diguanyl_cyclase"/>
</dbReference>
<dbReference type="PANTHER" id="PTHR45138">
    <property type="entry name" value="REGULATORY COMPONENTS OF SENSORY TRANSDUCTION SYSTEM"/>
    <property type="match status" value="1"/>
</dbReference>
<evidence type="ECO:0000259" key="4">
    <source>
        <dbReference type="PROSITE" id="PS50887"/>
    </source>
</evidence>
<dbReference type="Proteomes" id="UP001430360">
    <property type="component" value="Unassembled WGS sequence"/>
</dbReference>
<dbReference type="EMBL" id="JAJQKU010000002">
    <property type="protein sequence ID" value="MCD9096936.1"/>
    <property type="molecule type" value="Genomic_DNA"/>
</dbReference>
<dbReference type="InterPro" id="IPR050469">
    <property type="entry name" value="Diguanylate_Cyclase"/>
</dbReference>